<dbReference type="Proteomes" id="UP000050491">
    <property type="component" value="Unassembled WGS sequence"/>
</dbReference>
<dbReference type="GO" id="GO:0003677">
    <property type="term" value="F:DNA binding"/>
    <property type="evidence" value="ECO:0007669"/>
    <property type="project" value="UniProtKB-KW"/>
</dbReference>
<accession>A0A0Q0TGU0</accession>
<dbReference type="RefSeq" id="WP_000333222.1">
    <property type="nucleotide sequence ID" value="NZ_ACZT01000008.1"/>
</dbReference>
<reference evidence="5 6" key="1">
    <citation type="journal article" date="2015" name="Genome Biol. Evol.">
        <title>The Dynamics of Genetic Interactions between Vibrio metoecus and Vibrio cholerae, Two Close Relatives Co-Occurring in the Environment.</title>
        <authorList>
            <person name="Orata F.D."/>
            <person name="Kirchberger P.C."/>
            <person name="Meheust R."/>
            <person name="Barlow E.J."/>
            <person name="Tarr C.L."/>
            <person name="Boucher Y."/>
        </authorList>
    </citation>
    <scope>NUCLEOTIDE SEQUENCE [LARGE SCALE GENOMIC DNA]</scope>
    <source>
        <strain evidence="2 6">08-2459</strain>
        <strain evidence="3 5">YB5B04</strain>
    </source>
</reference>
<dbReference type="GO" id="GO:0016740">
    <property type="term" value="F:transferase activity"/>
    <property type="evidence" value="ECO:0007669"/>
    <property type="project" value="UniProtKB-KW"/>
</dbReference>
<protein>
    <submittedName>
        <fullName evidence="3">Arylsulfate sulfotransferase</fullName>
    </submittedName>
    <submittedName>
        <fullName evidence="4">DNA-binding protein</fullName>
    </submittedName>
</protein>
<comment type="caution">
    <text evidence="3">The sequence shown here is derived from an EMBL/GenBank/DDBJ whole genome shotgun (WGS) entry which is preliminary data.</text>
</comment>
<keyword evidence="3" id="KW-0808">Transferase</keyword>
<evidence type="ECO:0000313" key="2">
    <source>
        <dbReference type="EMBL" id="KQA23618.1"/>
    </source>
</evidence>
<dbReference type="Pfam" id="PF13467">
    <property type="entry name" value="RHH_4"/>
    <property type="match status" value="1"/>
</dbReference>
<dbReference type="OrthoDB" id="5458732at2"/>
<organism evidence="3 5">
    <name type="scientific">Vibrio metoecus</name>
    <dbReference type="NCBI Taxonomy" id="1481663"/>
    <lineage>
        <taxon>Bacteria</taxon>
        <taxon>Pseudomonadati</taxon>
        <taxon>Pseudomonadota</taxon>
        <taxon>Gammaproteobacteria</taxon>
        <taxon>Vibrionales</taxon>
        <taxon>Vibrionaceae</taxon>
        <taxon>Vibrio</taxon>
    </lineage>
</organism>
<dbReference type="PATRIC" id="fig|1481663.10.peg.175"/>
<proteinExistence type="predicted"/>
<evidence type="ECO:0000313" key="6">
    <source>
        <dbReference type="Proteomes" id="UP000053724"/>
    </source>
</evidence>
<dbReference type="EMBL" id="LBGP01000018">
    <property type="protein sequence ID" value="KQA99763.1"/>
    <property type="molecule type" value="Genomic_DNA"/>
</dbReference>
<evidence type="ECO:0000313" key="5">
    <source>
        <dbReference type="Proteomes" id="UP000050491"/>
    </source>
</evidence>
<evidence type="ECO:0000313" key="3">
    <source>
        <dbReference type="EMBL" id="KQA99763.1"/>
    </source>
</evidence>
<dbReference type="Proteomes" id="UP000216173">
    <property type="component" value="Unassembled WGS sequence"/>
</dbReference>
<dbReference type="EMBL" id="LCUF01000009">
    <property type="protein sequence ID" value="KQA23618.1"/>
    <property type="molecule type" value="Genomic_DNA"/>
</dbReference>
<dbReference type="Proteomes" id="UP000053724">
    <property type="component" value="Unassembled WGS sequence"/>
</dbReference>
<dbReference type="InterPro" id="IPR038268">
    <property type="entry name" value="RHH_sf"/>
</dbReference>
<keyword evidence="4" id="KW-0238">DNA-binding</keyword>
<reference evidence="7" key="2">
    <citation type="submission" date="2017-07" db="EMBL/GenBank/DDBJ databases">
        <authorList>
            <person name="Boucher Y."/>
            <person name="Orata F.D."/>
        </authorList>
    </citation>
    <scope>NUCLEOTIDE SEQUENCE [LARGE SCALE GENOMIC DNA]</scope>
    <source>
        <strain evidence="7">OYP9E10</strain>
    </source>
</reference>
<reference evidence="4" key="3">
    <citation type="submission" date="2017-07" db="EMBL/GenBank/DDBJ databases">
        <authorList>
            <person name="Sun Z.S."/>
            <person name="Albrecht U."/>
            <person name="Echele G."/>
            <person name="Lee C.C."/>
        </authorList>
    </citation>
    <scope>NUCLEOTIDE SEQUENCE [LARGE SCALE GENOMIC DNA]</scope>
    <source>
        <strain evidence="4">OYP9E10</strain>
    </source>
</reference>
<feature type="domain" description="Ribbon-helix-helix" evidence="1">
    <location>
        <begin position="16"/>
        <end position="83"/>
    </location>
</feature>
<evidence type="ECO:0000313" key="7">
    <source>
        <dbReference type="Proteomes" id="UP000216173"/>
    </source>
</evidence>
<evidence type="ECO:0000259" key="1">
    <source>
        <dbReference type="Pfam" id="PF13467"/>
    </source>
</evidence>
<dbReference type="InterPro" id="IPR027373">
    <property type="entry name" value="RHH_dom"/>
</dbReference>
<dbReference type="AlphaFoldDB" id="A0A0Q0TGU0"/>
<sequence length="105" mass="12178">MCEIFANQPKDNYQFITRSVRIDGHATSVRLEASFWQILEEIAQAQEMPLPRFIGLIYREALEYTGDITNFASLLRCACLIYLRDPTDVMAHVRRQLFENHSPTA</sequence>
<dbReference type="GeneID" id="94013338"/>
<gene>
    <name evidence="2" type="ORF">AAY55_09050</name>
    <name evidence="4" type="ORF">CGU03_02725</name>
    <name evidence="3" type="ORF">XV92_13345</name>
</gene>
<dbReference type="Gene3D" id="1.10.3990.20">
    <property type="entry name" value="protein bp1543"/>
    <property type="match status" value="1"/>
</dbReference>
<name>A0A0Q0TGU0_VIBMT</name>
<dbReference type="EMBL" id="NMSH01000002">
    <property type="protein sequence ID" value="PAR22725.1"/>
    <property type="molecule type" value="Genomic_DNA"/>
</dbReference>
<evidence type="ECO:0000313" key="4">
    <source>
        <dbReference type="EMBL" id="PAR22725.1"/>
    </source>
</evidence>